<protein>
    <submittedName>
        <fullName evidence="2">Uncharacterized protein</fullName>
    </submittedName>
</protein>
<sequence>MGYGRPGMRMGPGMGLDFSQQPRGDVWPRRAWWTWRRVRRAVERARVDEQHEPVLAANRVPPEPARGAGTIFRWPASGANAWRRWARKRR</sequence>
<name>A0A8H6YDE0_9AGAR</name>
<reference evidence="2" key="1">
    <citation type="submission" date="2020-05" db="EMBL/GenBank/DDBJ databases">
        <title>Mycena genomes resolve the evolution of fungal bioluminescence.</title>
        <authorList>
            <person name="Tsai I.J."/>
        </authorList>
    </citation>
    <scope>NUCLEOTIDE SEQUENCE</scope>
    <source>
        <strain evidence="2">160909Yilan</strain>
    </source>
</reference>
<comment type="caution">
    <text evidence="2">The sequence shown here is derived from an EMBL/GenBank/DDBJ whole genome shotgun (WGS) entry which is preliminary data.</text>
</comment>
<gene>
    <name evidence="2" type="ORF">MSAN_01361900</name>
</gene>
<evidence type="ECO:0000313" key="3">
    <source>
        <dbReference type="Proteomes" id="UP000623467"/>
    </source>
</evidence>
<keyword evidence="3" id="KW-1185">Reference proteome</keyword>
<proteinExistence type="predicted"/>
<accession>A0A8H6YDE0</accession>
<evidence type="ECO:0000256" key="1">
    <source>
        <dbReference type="SAM" id="MobiDB-lite"/>
    </source>
</evidence>
<feature type="region of interest" description="Disordered" evidence="1">
    <location>
        <begin position="1"/>
        <end position="21"/>
    </location>
</feature>
<dbReference type="Proteomes" id="UP000623467">
    <property type="component" value="Unassembled WGS sequence"/>
</dbReference>
<dbReference type="EMBL" id="JACAZH010000010">
    <property type="protein sequence ID" value="KAF7357653.1"/>
    <property type="molecule type" value="Genomic_DNA"/>
</dbReference>
<dbReference type="AlphaFoldDB" id="A0A8H6YDE0"/>
<feature type="compositionally biased region" description="Gly residues" evidence="1">
    <location>
        <begin position="1"/>
        <end position="14"/>
    </location>
</feature>
<organism evidence="2 3">
    <name type="scientific">Mycena sanguinolenta</name>
    <dbReference type="NCBI Taxonomy" id="230812"/>
    <lineage>
        <taxon>Eukaryota</taxon>
        <taxon>Fungi</taxon>
        <taxon>Dikarya</taxon>
        <taxon>Basidiomycota</taxon>
        <taxon>Agaricomycotina</taxon>
        <taxon>Agaricomycetes</taxon>
        <taxon>Agaricomycetidae</taxon>
        <taxon>Agaricales</taxon>
        <taxon>Marasmiineae</taxon>
        <taxon>Mycenaceae</taxon>
        <taxon>Mycena</taxon>
    </lineage>
</organism>
<evidence type="ECO:0000313" key="2">
    <source>
        <dbReference type="EMBL" id="KAF7357653.1"/>
    </source>
</evidence>